<protein>
    <submittedName>
        <fullName evidence="1">Uncharacterized protein</fullName>
    </submittedName>
</protein>
<dbReference type="AlphaFoldDB" id="A0A0G1P796"/>
<name>A0A0G1P796_9BACT</name>
<dbReference type="EMBL" id="LCMC01000031">
    <property type="protein sequence ID" value="KKU28606.1"/>
    <property type="molecule type" value="Genomic_DNA"/>
</dbReference>
<evidence type="ECO:0000313" key="2">
    <source>
        <dbReference type="Proteomes" id="UP000034510"/>
    </source>
</evidence>
<comment type="caution">
    <text evidence="1">The sequence shown here is derived from an EMBL/GenBank/DDBJ whole genome shotgun (WGS) entry which is preliminary data.</text>
</comment>
<gene>
    <name evidence="1" type="ORF">UX41_C0031G0009</name>
</gene>
<proteinExistence type="predicted"/>
<evidence type="ECO:0000313" key="1">
    <source>
        <dbReference type="EMBL" id="KKU28606.1"/>
    </source>
</evidence>
<organism evidence="1 2">
    <name type="scientific">Candidatus Collierbacteria bacterium GW2011_GWE1_46_18</name>
    <dbReference type="NCBI Taxonomy" id="1618399"/>
    <lineage>
        <taxon>Bacteria</taxon>
        <taxon>Candidatus Collieribacteriota</taxon>
    </lineage>
</organism>
<dbReference type="Proteomes" id="UP000034510">
    <property type="component" value="Unassembled WGS sequence"/>
</dbReference>
<sequence length="115" mass="12979">MFLELFFELVDVDSSAHLRKNFNCYFQRKAQVLIKVEGSLSINIGIFFQFTKTFFQGLGKFADLSVDSIFYEPGIFFRLKIDSCVDTNNDIDQIGKSVKTGARTGEIVKLDCGAT</sequence>
<reference evidence="1 2" key="1">
    <citation type="journal article" date="2015" name="Nature">
        <title>rRNA introns, odd ribosomes, and small enigmatic genomes across a large radiation of phyla.</title>
        <authorList>
            <person name="Brown C.T."/>
            <person name="Hug L.A."/>
            <person name="Thomas B.C."/>
            <person name="Sharon I."/>
            <person name="Castelle C.J."/>
            <person name="Singh A."/>
            <person name="Wilkins M.J."/>
            <person name="Williams K.H."/>
            <person name="Banfield J.F."/>
        </authorList>
    </citation>
    <scope>NUCLEOTIDE SEQUENCE [LARGE SCALE GENOMIC DNA]</scope>
</reference>
<accession>A0A0G1P796</accession>